<evidence type="ECO:0008006" key="12">
    <source>
        <dbReference type="Google" id="ProtNLM"/>
    </source>
</evidence>
<evidence type="ECO:0000256" key="3">
    <source>
        <dbReference type="ARBA" id="ARBA00022741"/>
    </source>
</evidence>
<dbReference type="AlphaFoldDB" id="A0AAQ3RQN7"/>
<evidence type="ECO:0000313" key="10">
    <source>
        <dbReference type="EMBL" id="WVZ02987.1"/>
    </source>
</evidence>
<dbReference type="Pfam" id="PF18052">
    <property type="entry name" value="Rx_N"/>
    <property type="match status" value="1"/>
</dbReference>
<dbReference type="PANTHER" id="PTHR36766:SF40">
    <property type="entry name" value="DISEASE RESISTANCE PROTEIN RGA3"/>
    <property type="match status" value="1"/>
</dbReference>
<dbReference type="InterPro" id="IPR058922">
    <property type="entry name" value="WHD_DRP"/>
</dbReference>
<feature type="domain" description="Disease resistance protein winged helix" evidence="8">
    <location>
        <begin position="419"/>
        <end position="487"/>
    </location>
</feature>
<feature type="domain" description="NB-ARC" evidence="6">
    <location>
        <begin position="165"/>
        <end position="336"/>
    </location>
</feature>
<dbReference type="InterPro" id="IPR027417">
    <property type="entry name" value="P-loop_NTPase"/>
</dbReference>
<dbReference type="FunFam" id="3.40.50.300:FF:001091">
    <property type="entry name" value="Probable disease resistance protein At1g61300"/>
    <property type="match status" value="1"/>
</dbReference>
<dbReference type="InterPro" id="IPR002182">
    <property type="entry name" value="NB-ARC"/>
</dbReference>
<dbReference type="SUPFAM" id="SSF52058">
    <property type="entry name" value="L domain-like"/>
    <property type="match status" value="1"/>
</dbReference>
<dbReference type="InterPro" id="IPR042197">
    <property type="entry name" value="Apaf_helical"/>
</dbReference>
<evidence type="ECO:0000259" key="7">
    <source>
        <dbReference type="Pfam" id="PF18052"/>
    </source>
</evidence>
<dbReference type="InterPro" id="IPR041118">
    <property type="entry name" value="Rx_N"/>
</dbReference>
<keyword evidence="11" id="KW-1185">Reference proteome</keyword>
<dbReference type="EMBL" id="CP144694">
    <property type="protein sequence ID" value="WVZ02987.1"/>
    <property type="molecule type" value="Genomic_DNA"/>
</dbReference>
<evidence type="ECO:0000256" key="2">
    <source>
        <dbReference type="ARBA" id="ARBA00022737"/>
    </source>
</evidence>
<dbReference type="Gene3D" id="1.20.5.4130">
    <property type="match status" value="1"/>
</dbReference>
<dbReference type="Gene3D" id="3.40.50.300">
    <property type="entry name" value="P-loop containing nucleotide triphosphate hydrolases"/>
    <property type="match status" value="1"/>
</dbReference>
<dbReference type="GO" id="GO:0051707">
    <property type="term" value="P:response to other organism"/>
    <property type="evidence" value="ECO:0007669"/>
    <property type="project" value="UniProtKB-ARBA"/>
</dbReference>
<dbReference type="FunFam" id="1.10.10.10:FF:000322">
    <property type="entry name" value="Probable disease resistance protein At1g63360"/>
    <property type="match status" value="1"/>
</dbReference>
<gene>
    <name evidence="10" type="ORF">V8G54_023793</name>
</gene>
<dbReference type="Pfam" id="PF25019">
    <property type="entry name" value="LRR_R13L1-DRL21"/>
    <property type="match status" value="1"/>
</dbReference>
<name>A0AAQ3RQN7_VIGMU</name>
<sequence>MAVQLIIDAALSKFFEKTFDNLFSRFGDIFRGDKSKKKQISNLKGKLLAIDVVADDAEQKQFTNPRVRDWLLAAKDAVYDAEDLLEEIDHDAKEVWNPLTSSFTSFFENKFETRMEQLIEDLEDLASQSHVLGLKKADDVGVSGWVSKLRSTYLPNESVIYGRDDDKKFVFEWLTSNTHNNLSILSIVGMPGVGKTTLAQHLFNDPRMDKNKFDVKVWVCVSDEFDVFKVSRAILEDVTGSPDDSRDTEMVHKRLKEKFTRKKFLLVLDDVWNENQSKWEEVQKPLVFGAKGSKILVTTRNKEVATIMQSEEHYLEQLPYKHSWRLFAKHAFRNDDTEPNPEYKDIDVNIVKKCKGLPLALKTMGSLLYNKSSLPEWQTVFQSEIWEFSQERCDIVPALALSYIHLPSHLKVCFAYCALFPKDYEFRKEDLIQLWMSENFLHSHQHSKTPEEACQQYFNDLKSRSLFQQSGEKKEVFVMHDLLNDLAKYVTGGIYFRCKIDQTKKIQEVTRHFSFELDSNIDFEGLGTLYKTERLRTFMPTGRSMGQLPYHWHCKMSIPELFTMFNFLRVLSLSHCFDLKEVPDCVGNLKYLRSLDLSHTAIKKLCENICSLSYLQILKLNYCRYLEELPSNLNSLTTLCRLEFIETKVIKVPNLKELKNLKVMMSSFKVGCSSELGIQRLGELNNLHESLSIEELEKIEKPRDASQANLKNNTHLVKLELKWNSKRGENSIDSKKEEDVIDKLQPSKNLKELSIFSYGGRQFPDWLLEDSLWEMVSLALKECKSCQRLPPLGLWKYLKDLKIAGLDGIVSIDADFYGNNSSSFNFLENLEFSDMKQLKKWKCKAVRGAFPSLKRLSISNCPKLEGDLPEQLVPLNDLKISQCDQALTVTALKVRWPTMKRLKIDGDNLEASMVKIVWHFTSLEVLDINSHSKANSDESVSPWTFPLHFFPTLNALNLRGFLNLQMISQDDRHNHLKYLTIEKCPKFESLPESMHTLLPSLMRLSIYDCQKLESFPHGGLPSNLNFVKLQNCCSTLIGSLKGALGANTLKSLWIGLVDAECFPVEDLLPLSLTSLHIYRFENLKNLNYEGLRQLSSLKKLSLRDCPNLQSLPEEGLPESISQFSISGDCPLLKHRCQREVGEDWEKIAHIQNLDVEVIFR</sequence>
<evidence type="ECO:0000259" key="6">
    <source>
        <dbReference type="Pfam" id="PF00931"/>
    </source>
</evidence>
<keyword evidence="3" id="KW-0547">Nucleotide-binding</keyword>
<keyword evidence="5" id="KW-0067">ATP-binding</keyword>
<dbReference type="SUPFAM" id="SSF52540">
    <property type="entry name" value="P-loop containing nucleoside triphosphate hydrolases"/>
    <property type="match status" value="1"/>
</dbReference>
<dbReference type="GO" id="GO:0006952">
    <property type="term" value="P:defense response"/>
    <property type="evidence" value="ECO:0007669"/>
    <property type="project" value="UniProtKB-KW"/>
</dbReference>
<feature type="domain" description="Disease resistance N-terminal" evidence="7">
    <location>
        <begin position="13"/>
        <end position="93"/>
    </location>
</feature>
<feature type="domain" description="R13L1/DRL21-like LRR repeat region" evidence="9">
    <location>
        <begin position="678"/>
        <end position="805"/>
    </location>
</feature>
<reference evidence="10 11" key="1">
    <citation type="journal article" date="2023" name="Life. Sci Alliance">
        <title>Evolutionary insights into 3D genome organization and epigenetic landscape of Vigna mungo.</title>
        <authorList>
            <person name="Junaid A."/>
            <person name="Singh B."/>
            <person name="Bhatia S."/>
        </authorList>
    </citation>
    <scope>NUCLEOTIDE SEQUENCE [LARGE SCALE GENOMIC DNA]</scope>
    <source>
        <strain evidence="10">Urdbean</strain>
    </source>
</reference>
<evidence type="ECO:0000256" key="1">
    <source>
        <dbReference type="ARBA" id="ARBA00022614"/>
    </source>
</evidence>
<dbReference type="Gene3D" id="1.10.10.10">
    <property type="entry name" value="Winged helix-like DNA-binding domain superfamily/Winged helix DNA-binding domain"/>
    <property type="match status" value="1"/>
</dbReference>
<keyword evidence="1" id="KW-0433">Leucine-rich repeat</keyword>
<evidence type="ECO:0000256" key="5">
    <source>
        <dbReference type="ARBA" id="ARBA00022840"/>
    </source>
</evidence>
<dbReference type="InterPro" id="IPR056789">
    <property type="entry name" value="LRR_R13L1-DRL21"/>
</dbReference>
<evidence type="ECO:0000259" key="8">
    <source>
        <dbReference type="Pfam" id="PF23559"/>
    </source>
</evidence>
<evidence type="ECO:0000259" key="9">
    <source>
        <dbReference type="Pfam" id="PF25019"/>
    </source>
</evidence>
<evidence type="ECO:0000256" key="4">
    <source>
        <dbReference type="ARBA" id="ARBA00022821"/>
    </source>
</evidence>
<evidence type="ECO:0000313" key="11">
    <source>
        <dbReference type="Proteomes" id="UP001374535"/>
    </source>
</evidence>
<dbReference type="Gene3D" id="3.80.10.10">
    <property type="entry name" value="Ribonuclease Inhibitor"/>
    <property type="match status" value="2"/>
</dbReference>
<dbReference type="InterPro" id="IPR036388">
    <property type="entry name" value="WH-like_DNA-bd_sf"/>
</dbReference>
<keyword evidence="2" id="KW-0677">Repeat</keyword>
<proteinExistence type="predicted"/>
<dbReference type="GO" id="GO:0005524">
    <property type="term" value="F:ATP binding"/>
    <property type="evidence" value="ECO:0007669"/>
    <property type="project" value="UniProtKB-KW"/>
</dbReference>
<dbReference type="Pfam" id="PF23559">
    <property type="entry name" value="WHD_DRP"/>
    <property type="match status" value="1"/>
</dbReference>
<dbReference type="PRINTS" id="PR00364">
    <property type="entry name" value="DISEASERSIST"/>
</dbReference>
<dbReference type="Gene3D" id="1.10.8.430">
    <property type="entry name" value="Helical domain of apoptotic protease-activating factors"/>
    <property type="match status" value="1"/>
</dbReference>
<dbReference type="Proteomes" id="UP001374535">
    <property type="component" value="Chromosome 7"/>
</dbReference>
<dbReference type="InterPro" id="IPR032675">
    <property type="entry name" value="LRR_dom_sf"/>
</dbReference>
<dbReference type="SUPFAM" id="SSF52047">
    <property type="entry name" value="RNI-like"/>
    <property type="match status" value="1"/>
</dbReference>
<accession>A0AAQ3RQN7</accession>
<keyword evidence="4" id="KW-0611">Plant defense</keyword>
<protein>
    <recommendedName>
        <fullName evidence="12">Disease resistance RPP13-like protein 1</fullName>
    </recommendedName>
</protein>
<dbReference type="Pfam" id="PF00931">
    <property type="entry name" value="NB-ARC"/>
    <property type="match status" value="1"/>
</dbReference>
<dbReference type="PANTHER" id="PTHR36766">
    <property type="entry name" value="PLANT BROAD-SPECTRUM MILDEW RESISTANCE PROTEIN RPW8"/>
    <property type="match status" value="1"/>
</dbReference>
<dbReference type="GO" id="GO:0043531">
    <property type="term" value="F:ADP binding"/>
    <property type="evidence" value="ECO:0007669"/>
    <property type="project" value="InterPro"/>
</dbReference>
<organism evidence="10 11">
    <name type="scientific">Vigna mungo</name>
    <name type="common">Black gram</name>
    <name type="synonym">Phaseolus mungo</name>
    <dbReference type="NCBI Taxonomy" id="3915"/>
    <lineage>
        <taxon>Eukaryota</taxon>
        <taxon>Viridiplantae</taxon>
        <taxon>Streptophyta</taxon>
        <taxon>Embryophyta</taxon>
        <taxon>Tracheophyta</taxon>
        <taxon>Spermatophyta</taxon>
        <taxon>Magnoliopsida</taxon>
        <taxon>eudicotyledons</taxon>
        <taxon>Gunneridae</taxon>
        <taxon>Pentapetalae</taxon>
        <taxon>rosids</taxon>
        <taxon>fabids</taxon>
        <taxon>Fabales</taxon>
        <taxon>Fabaceae</taxon>
        <taxon>Papilionoideae</taxon>
        <taxon>50 kb inversion clade</taxon>
        <taxon>NPAAA clade</taxon>
        <taxon>indigoferoid/millettioid clade</taxon>
        <taxon>Phaseoleae</taxon>
        <taxon>Vigna</taxon>
    </lineage>
</organism>